<dbReference type="PATRIC" id="fig|937777.3.peg.1671"/>
<dbReference type="PROSITE" id="PS50035">
    <property type="entry name" value="PLD"/>
    <property type="match status" value="1"/>
</dbReference>
<dbReference type="Proteomes" id="UP000010467">
    <property type="component" value="Chromosome"/>
</dbReference>
<dbReference type="InterPro" id="IPR001736">
    <property type="entry name" value="PLipase_D/transphosphatidylase"/>
</dbReference>
<protein>
    <recommendedName>
        <fullName evidence="1">PLD phosphodiesterase domain-containing protein</fullName>
    </recommendedName>
</protein>
<organism evidence="2 3">
    <name type="scientific">Deinococcus peraridilitoris (strain DSM 19664 / LMG 22246 / CIP 109416 / KR-200)</name>
    <dbReference type="NCBI Taxonomy" id="937777"/>
    <lineage>
        <taxon>Bacteria</taxon>
        <taxon>Thermotogati</taxon>
        <taxon>Deinococcota</taxon>
        <taxon>Deinococci</taxon>
        <taxon>Deinococcales</taxon>
        <taxon>Deinococcaceae</taxon>
        <taxon>Deinococcus</taxon>
    </lineage>
</organism>
<gene>
    <name evidence="2" type="ordered locus">Deipe_1673</name>
</gene>
<evidence type="ECO:0000313" key="2">
    <source>
        <dbReference type="EMBL" id="AFZ67203.1"/>
    </source>
</evidence>
<dbReference type="GO" id="GO:0006793">
    <property type="term" value="P:phosphorus metabolic process"/>
    <property type="evidence" value="ECO:0007669"/>
    <property type="project" value="UniProtKB-ARBA"/>
</dbReference>
<dbReference type="HOGENOM" id="CLU_401042_0_0_0"/>
<keyword evidence="3" id="KW-1185">Reference proteome</keyword>
<evidence type="ECO:0000313" key="3">
    <source>
        <dbReference type="Proteomes" id="UP000010467"/>
    </source>
</evidence>
<dbReference type="AlphaFoldDB" id="K9ZZZ9"/>
<sequence>MHTTLGEERRTSVVYARATAVRPFSFALLEGYTRARVLTYSASLPTILRFLERFEDFECVFGYEQVAARAEQVWAYQQVVHEGLLKEALALDDEPKNELFRRIREHTARFHVLKTALSHAKLYLLDGPHGHLVLMGSANVSERALFDPALTTGPAQLEVLAAFEDDLAWAHYEGLYEVVREHSANRLTLPGGPPNTAEVPFERLPVNAEAESSGSVVLPANVVAPPPVLTARAERLTKSYRPVAEQLDKVRGQPLVKLPPSVLGKLARLVRQARATDAQQVTHLALHGARDALVLNGEPLSLDAPEEEVRRDAELLARFFESYRSGFVGPVARQQQLYFALLAWLYASPLMVDFLNAARAQNLPPYAYPLFAVLHGKANCGKTQLLKVLMKSMFGTYVFRESADLTATHLRGLQAESGRFPVVFEDVERTRFQQHAPALIKATTDHGHLEEDLAPMVFSMNADENSTFPEEIRKRCLMIYTPAQFPADTSSEAFRANYKLVTDILHGVGTSFYRTYLRRLLAAVRLGEAPGDVLALSSRVVAGLLGEATGRSYEWCGEVSLAAVQALQKDRVREVLLDLWRTNARAWQISGDRVTLRLGTYEVPGLKRDLPGYLVNDGASKGGNLVLHRKELEAFLGRRLGRGWWNRFGH</sequence>
<dbReference type="eggNOG" id="COG0433">
    <property type="taxonomic scope" value="Bacteria"/>
</dbReference>
<dbReference type="InterPro" id="IPR027417">
    <property type="entry name" value="P-loop_NTPase"/>
</dbReference>
<dbReference type="KEGG" id="dpd:Deipe_1673"/>
<evidence type="ECO:0000259" key="1">
    <source>
        <dbReference type="PROSITE" id="PS50035"/>
    </source>
</evidence>
<reference evidence="3" key="1">
    <citation type="submission" date="2012-03" db="EMBL/GenBank/DDBJ databases">
        <title>Complete sequence of chromosome of Deinococcus peraridilitoris DSM 19664.</title>
        <authorList>
            <person name="Lucas S."/>
            <person name="Copeland A."/>
            <person name="Lapidus A."/>
            <person name="Glavina del Rio T."/>
            <person name="Dalin E."/>
            <person name="Tice H."/>
            <person name="Bruce D."/>
            <person name="Goodwin L."/>
            <person name="Pitluck S."/>
            <person name="Peters L."/>
            <person name="Mikhailova N."/>
            <person name="Lu M."/>
            <person name="Kyrpides N."/>
            <person name="Mavromatis K."/>
            <person name="Ivanova N."/>
            <person name="Brettin T."/>
            <person name="Detter J.C."/>
            <person name="Han C."/>
            <person name="Larimer F."/>
            <person name="Land M."/>
            <person name="Hauser L."/>
            <person name="Markowitz V."/>
            <person name="Cheng J.-F."/>
            <person name="Hugenholtz P."/>
            <person name="Woyke T."/>
            <person name="Wu D."/>
            <person name="Pukall R."/>
            <person name="Steenblock K."/>
            <person name="Brambilla E."/>
            <person name="Klenk H.-P."/>
            <person name="Eisen J.A."/>
        </authorList>
    </citation>
    <scope>NUCLEOTIDE SEQUENCE [LARGE SCALE GENOMIC DNA]</scope>
    <source>
        <strain evidence="3">DSM 19664 / LMG 22246 / CIP 109416 / KR-200</strain>
    </source>
</reference>
<dbReference type="SUPFAM" id="SSF52540">
    <property type="entry name" value="P-loop containing nucleoside triphosphate hydrolases"/>
    <property type="match status" value="1"/>
</dbReference>
<proteinExistence type="predicted"/>
<dbReference type="EMBL" id="CP003382">
    <property type="protein sequence ID" value="AFZ67203.1"/>
    <property type="molecule type" value="Genomic_DNA"/>
</dbReference>
<name>K9ZZZ9_DEIPD</name>
<feature type="domain" description="PLD phosphodiesterase" evidence="1">
    <location>
        <begin position="114"/>
        <end position="144"/>
    </location>
</feature>
<dbReference type="OrthoDB" id="78158at2"/>
<accession>K9ZZZ9</accession>
<dbReference type="RefSeq" id="WP_015235511.1">
    <property type="nucleotide sequence ID" value="NC_019793.1"/>
</dbReference>
<dbReference type="GO" id="GO:0003824">
    <property type="term" value="F:catalytic activity"/>
    <property type="evidence" value="ECO:0007669"/>
    <property type="project" value="InterPro"/>
</dbReference>